<dbReference type="Proteomes" id="UP001321498">
    <property type="component" value="Chromosome"/>
</dbReference>
<dbReference type="PANTHER" id="PTHR48081">
    <property type="entry name" value="AB HYDROLASE SUPERFAMILY PROTEIN C4A8.06C"/>
    <property type="match status" value="1"/>
</dbReference>
<dbReference type="InterPro" id="IPR029058">
    <property type="entry name" value="AB_hydrolase_fold"/>
</dbReference>
<proteinExistence type="predicted"/>
<dbReference type="InterPro" id="IPR050300">
    <property type="entry name" value="GDXG_lipolytic_enzyme"/>
</dbReference>
<dbReference type="InterPro" id="IPR001375">
    <property type="entry name" value="Peptidase_S9_cat"/>
</dbReference>
<accession>A0ABM8GCZ7</accession>
<dbReference type="Pfam" id="PF00326">
    <property type="entry name" value="Peptidase_S9"/>
    <property type="match status" value="1"/>
</dbReference>
<sequence length="218" mass="23487">MIGDHILVLPGGGYEDLAAHEGEPVQKWLERAGVAASVCPYPVNSRHPLPLEAIRAEIRRVREAGAERIGLMGFSAGGHAAASAALAPGARPDERVDAVVLGYPVVSMELETHAGSRRALLGDEPADNLRAQTSVDRMVTPQAPPFFIWHTAPDDAVPVEHSYRLASALARAGVNHEFHVFAEGGHGLGIRDVPLGAVVWRELCERWLGTRGWLPREV</sequence>
<protein>
    <recommendedName>
        <fullName evidence="2">Peptidase S9 prolyl oligopeptidase catalytic domain-containing protein</fullName>
    </recommendedName>
</protein>
<feature type="domain" description="Peptidase S9 prolyl oligopeptidase catalytic" evidence="2">
    <location>
        <begin position="66"/>
        <end position="189"/>
    </location>
</feature>
<gene>
    <name evidence="3" type="ORF">GCM10025866_20500</name>
</gene>
<evidence type="ECO:0000313" key="4">
    <source>
        <dbReference type="Proteomes" id="UP001321498"/>
    </source>
</evidence>
<keyword evidence="1" id="KW-0378">Hydrolase</keyword>
<organism evidence="3 4">
    <name type="scientific">Naasia aerilata</name>
    <dbReference type="NCBI Taxonomy" id="1162966"/>
    <lineage>
        <taxon>Bacteria</taxon>
        <taxon>Bacillati</taxon>
        <taxon>Actinomycetota</taxon>
        <taxon>Actinomycetes</taxon>
        <taxon>Micrococcales</taxon>
        <taxon>Microbacteriaceae</taxon>
        <taxon>Naasia</taxon>
    </lineage>
</organism>
<reference evidence="4" key="1">
    <citation type="journal article" date="2019" name="Int. J. Syst. Evol. Microbiol.">
        <title>The Global Catalogue of Microorganisms (GCM) 10K type strain sequencing project: providing services to taxonomists for standard genome sequencing and annotation.</title>
        <authorList>
            <consortium name="The Broad Institute Genomics Platform"/>
            <consortium name="The Broad Institute Genome Sequencing Center for Infectious Disease"/>
            <person name="Wu L."/>
            <person name="Ma J."/>
        </authorList>
    </citation>
    <scope>NUCLEOTIDE SEQUENCE [LARGE SCALE GENOMIC DNA]</scope>
    <source>
        <strain evidence="4">NBRC 108725</strain>
    </source>
</reference>
<evidence type="ECO:0000256" key="1">
    <source>
        <dbReference type="ARBA" id="ARBA00022801"/>
    </source>
</evidence>
<dbReference type="EMBL" id="AP027731">
    <property type="protein sequence ID" value="BDZ46141.1"/>
    <property type="molecule type" value="Genomic_DNA"/>
</dbReference>
<name>A0ABM8GCZ7_9MICO</name>
<dbReference type="PANTHER" id="PTHR48081:SF6">
    <property type="entry name" value="PEPTIDASE S9 PROLYL OLIGOPEPTIDASE CATALYTIC DOMAIN-CONTAINING PROTEIN"/>
    <property type="match status" value="1"/>
</dbReference>
<evidence type="ECO:0000313" key="3">
    <source>
        <dbReference type="EMBL" id="BDZ46141.1"/>
    </source>
</evidence>
<dbReference type="Gene3D" id="3.40.50.1820">
    <property type="entry name" value="alpha/beta hydrolase"/>
    <property type="match status" value="1"/>
</dbReference>
<keyword evidence="4" id="KW-1185">Reference proteome</keyword>
<dbReference type="SUPFAM" id="SSF53474">
    <property type="entry name" value="alpha/beta-Hydrolases"/>
    <property type="match status" value="1"/>
</dbReference>
<dbReference type="RefSeq" id="WP_286276237.1">
    <property type="nucleotide sequence ID" value="NZ_AP027731.1"/>
</dbReference>
<evidence type="ECO:0000259" key="2">
    <source>
        <dbReference type="Pfam" id="PF00326"/>
    </source>
</evidence>